<feature type="compositionally biased region" description="Basic and acidic residues" evidence="2">
    <location>
        <begin position="398"/>
        <end position="411"/>
    </location>
</feature>
<evidence type="ECO:0000313" key="3">
    <source>
        <dbReference type="EMBL" id="CAD8878806.1"/>
    </source>
</evidence>
<feature type="compositionally biased region" description="Polar residues" evidence="2">
    <location>
        <begin position="452"/>
        <end position="461"/>
    </location>
</feature>
<feature type="region of interest" description="Disordered" evidence="2">
    <location>
        <begin position="855"/>
        <end position="885"/>
    </location>
</feature>
<feature type="region of interest" description="Disordered" evidence="2">
    <location>
        <begin position="898"/>
        <end position="923"/>
    </location>
</feature>
<evidence type="ECO:0000256" key="1">
    <source>
        <dbReference type="SAM" id="Coils"/>
    </source>
</evidence>
<feature type="compositionally biased region" description="Pro residues" evidence="2">
    <location>
        <begin position="163"/>
        <end position="173"/>
    </location>
</feature>
<accession>A0A7S1FP56</accession>
<feature type="compositionally biased region" description="Polar residues" evidence="2">
    <location>
        <begin position="901"/>
        <end position="919"/>
    </location>
</feature>
<feature type="region of interest" description="Disordered" evidence="2">
    <location>
        <begin position="1"/>
        <end position="44"/>
    </location>
</feature>
<feature type="compositionally biased region" description="Basic residues" evidence="2">
    <location>
        <begin position="683"/>
        <end position="692"/>
    </location>
</feature>
<feature type="compositionally biased region" description="Polar residues" evidence="2">
    <location>
        <begin position="495"/>
        <end position="506"/>
    </location>
</feature>
<feature type="compositionally biased region" description="Low complexity" evidence="2">
    <location>
        <begin position="67"/>
        <end position="85"/>
    </location>
</feature>
<feature type="compositionally biased region" description="Polar residues" evidence="2">
    <location>
        <begin position="412"/>
        <end position="421"/>
    </location>
</feature>
<feature type="compositionally biased region" description="Polar residues" evidence="2">
    <location>
        <begin position="234"/>
        <end position="243"/>
    </location>
</feature>
<feature type="region of interest" description="Disordered" evidence="2">
    <location>
        <begin position="57"/>
        <end position="758"/>
    </location>
</feature>
<sequence length="1478" mass="162095">MTAEAEETKDEISGLDSKMEDGSLEMMPTEPEDDTYTISTLGKDELKQPMLKKTVNIDDANGKKRTSAATHFSSASSVSSNAIDSLFDGLGGADPQEKMNQSDEAETDSERCQNKNAGSPEEMKNRNAAPSSPATSGAASALFDVPARNTRSSKAYVVSSPRPKSPSSPPLPPVQDDYDIPDSPAYSTRFSSRRPKITRSPSPELTRMFRSPNKSLKQNTQSGGGWDDDASAASPKSQDSLSFLNVRPSPPTANKLLDSPAKNTRGARRLQKLSERPNIPKSPSPAVNRRKRRKSLAVPSVVRELSDGKEDDKHHLPPTALDYLSTATGATTGMGIATGNASANDNDDPANNGTSDVNVSLSNNSDGISFLTVSSSPTNGSSSANANTSTNNIVQKKPQHDFQSPRKKNDENFSSSNNNALNILDSPAKSTRSAEARAGTEERQETQKATEKQNTSKNTPAPSSPHVADIPLAPSSPPGGSGGSSRSDRSGGSGESANTAAFSTINDLFDDSSENKGADDPIAAKSKLTKRDGRRSSILVHKMNSATEQTKARGSLPENYGKSKDIQNVDISSPHNSNKKDDDKGNSSTANLSSNEKSSDFELSPDIHEKENFNPNHNKMKDESWTQSDIEMSTDDPQVEENEASPGEKRKVKFQNDDKATMTSMTTAALDPEPPRSILASSKKYRRNRARRSVNFNSPEAAEFNHSSPSMKITPMCPSQIRKKYTIPQRNSLGHNESYISSSSESASENGDGANSESFQFFGGTGSIVYNSSPEYTDGNSKICTSYKEETVQLETNIDALLNQIQDDKEQSSYPNRKSVKGCSKPAFNDAISPVLSGYSNNSFTMSDSNSIRNMQLSQNTSPPHGDGGSIDEDEDEDSCVGGKIDFDDHKSNLNDLLPKNNLSFGSNNSNDMINTEDNSPTERLLQAREVKKRKSLAVEKDDDSISGLDMDISSLMEMDSPSSEIPVTNGSPQDQRSPLPQRRLNLSGRKANRCRLAVDHSGSVLYEGKTLDDHRGGLVENVTSELSLSLQNILDIAKFEECPQTDSFLLSSLERSAKTQGIPASIAAEQGKLYLEASRIEIQEKAKKSHECAHELFKSIDPKRIEELQSFLKMPSGKIKFETLCESIQKKVLSEWNQWESECVNNYVDSVLEISDEKIYGELGLMEEKYKIIDDANEKIALLKSTKAKKARRRSMNRRKNKVAALSKELLILEQQNSNLEEELSSKKEENDKLAQTVKGMESTLAVSNSVSQLEQEAYNAEKSFMRHDGLHIWAPTVLTTSNMLFHYEGTSQNSCVRIQYTLLGEGLVGCEAALDPSIRPKRSSDVMPLPTKLSGLLRSRVVSLCKSFSGRQLSHPHNIGRSLRDTTWKLARMEYLFGEIQLLYTNYNVHLEDRGDYFTIHIDLVSEISHCKIRASFDIKGEGYYYPFAPINLDVVPVVGKIDLDKMCRQISKSVAPGFRYLTRACDVMAASLQRQ</sequence>
<feature type="compositionally biased region" description="Basic and acidic residues" evidence="2">
    <location>
        <begin position="432"/>
        <end position="451"/>
    </location>
</feature>
<protein>
    <submittedName>
        <fullName evidence="3">Uncharacterized protein</fullName>
    </submittedName>
</protein>
<proteinExistence type="predicted"/>
<feature type="coiled-coil region" evidence="1">
    <location>
        <begin position="1174"/>
        <end position="1245"/>
    </location>
</feature>
<feature type="compositionally biased region" description="Low complexity" evidence="2">
    <location>
        <begin position="374"/>
        <end position="392"/>
    </location>
</feature>
<feature type="coiled-coil region" evidence="1">
    <location>
        <begin position="784"/>
        <end position="811"/>
    </location>
</feature>
<gene>
    <name evidence="3" type="ORF">CHYS00102_LOCUS5990</name>
</gene>
<organism evidence="3">
    <name type="scientific">Corethron hystrix</name>
    <dbReference type="NCBI Taxonomy" id="216773"/>
    <lineage>
        <taxon>Eukaryota</taxon>
        <taxon>Sar</taxon>
        <taxon>Stramenopiles</taxon>
        <taxon>Ochrophyta</taxon>
        <taxon>Bacillariophyta</taxon>
        <taxon>Coscinodiscophyceae</taxon>
        <taxon>Corethrophycidae</taxon>
        <taxon>Corethrales</taxon>
        <taxon>Corethraceae</taxon>
        <taxon>Corethron</taxon>
    </lineage>
</organism>
<feature type="compositionally biased region" description="Acidic residues" evidence="2">
    <location>
        <begin position="870"/>
        <end position="879"/>
    </location>
</feature>
<feature type="compositionally biased region" description="Acidic residues" evidence="2">
    <location>
        <begin position="632"/>
        <end position="643"/>
    </location>
</feature>
<feature type="compositionally biased region" description="Basic and acidic residues" evidence="2">
    <location>
        <begin position="304"/>
        <end position="315"/>
    </location>
</feature>
<feature type="compositionally biased region" description="Polar residues" evidence="2">
    <location>
        <begin position="586"/>
        <end position="596"/>
    </location>
</feature>
<feature type="compositionally biased region" description="Low complexity" evidence="2">
    <location>
        <begin position="737"/>
        <end position="749"/>
    </location>
</feature>
<feature type="compositionally biased region" description="Polar residues" evidence="2">
    <location>
        <begin position="212"/>
        <end position="221"/>
    </location>
</feature>
<feature type="region of interest" description="Disordered" evidence="2">
    <location>
        <begin position="960"/>
        <end position="985"/>
    </location>
</feature>
<name>A0A7S1FP56_9STRA</name>
<evidence type="ECO:0000256" key="2">
    <source>
        <dbReference type="SAM" id="MobiDB-lite"/>
    </source>
</evidence>
<feature type="compositionally biased region" description="Basic and acidic residues" evidence="2">
    <location>
        <begin position="646"/>
        <end position="660"/>
    </location>
</feature>
<feature type="compositionally biased region" description="Basic and acidic residues" evidence="2">
    <location>
        <begin position="597"/>
        <end position="612"/>
    </location>
</feature>
<feature type="compositionally biased region" description="Low complexity" evidence="2">
    <location>
        <begin position="326"/>
        <end position="366"/>
    </location>
</feature>
<keyword evidence="1" id="KW-0175">Coiled coil</keyword>
<feature type="compositionally biased region" description="Low complexity" evidence="2">
    <location>
        <begin position="128"/>
        <end position="141"/>
    </location>
</feature>
<reference evidence="3" key="1">
    <citation type="submission" date="2021-01" db="EMBL/GenBank/DDBJ databases">
        <authorList>
            <person name="Corre E."/>
            <person name="Pelletier E."/>
            <person name="Niang G."/>
            <person name="Scheremetjew M."/>
            <person name="Finn R."/>
            <person name="Kale V."/>
            <person name="Holt S."/>
            <person name="Cochrane G."/>
            <person name="Meng A."/>
            <person name="Brown T."/>
            <person name="Cohen L."/>
        </authorList>
    </citation>
    <scope>NUCLEOTIDE SEQUENCE</scope>
    <source>
        <strain evidence="3">308</strain>
    </source>
</reference>
<dbReference type="EMBL" id="HBFR01008285">
    <property type="protein sequence ID" value="CAD8878806.1"/>
    <property type="molecule type" value="Transcribed_RNA"/>
</dbReference>
<feature type="compositionally biased region" description="Polar residues" evidence="2">
    <location>
        <begin position="961"/>
        <end position="979"/>
    </location>
</feature>